<reference evidence="2 3" key="1">
    <citation type="submission" date="2014-04" db="EMBL/GenBank/DDBJ databases">
        <authorList>
            <consortium name="DOE Joint Genome Institute"/>
            <person name="Kuo A."/>
            <person name="Martino E."/>
            <person name="Perotto S."/>
            <person name="Kohler A."/>
            <person name="Nagy L.G."/>
            <person name="Floudas D."/>
            <person name="Copeland A."/>
            <person name="Barry K.W."/>
            <person name="Cichocki N."/>
            <person name="Veneault-Fourrey C."/>
            <person name="LaButti K."/>
            <person name="Lindquist E.A."/>
            <person name="Lipzen A."/>
            <person name="Lundell T."/>
            <person name="Morin E."/>
            <person name="Murat C."/>
            <person name="Sun H."/>
            <person name="Tunlid A."/>
            <person name="Henrissat B."/>
            <person name="Grigoriev I.V."/>
            <person name="Hibbett D.S."/>
            <person name="Martin F."/>
            <person name="Nordberg H.P."/>
            <person name="Cantor M.N."/>
            <person name="Hua S.X."/>
        </authorList>
    </citation>
    <scope>NUCLEOTIDE SEQUENCE [LARGE SCALE GENOMIC DNA]</scope>
    <source>
        <strain evidence="2 3">Zn</strain>
    </source>
</reference>
<keyword evidence="3" id="KW-1185">Reference proteome</keyword>
<evidence type="ECO:0000313" key="2">
    <source>
        <dbReference type="EMBL" id="KIN08499.1"/>
    </source>
</evidence>
<dbReference type="AlphaFoldDB" id="A0A0C3DAX7"/>
<evidence type="ECO:0000313" key="3">
    <source>
        <dbReference type="Proteomes" id="UP000054321"/>
    </source>
</evidence>
<dbReference type="InParanoid" id="A0A0C3DAX7"/>
<dbReference type="Proteomes" id="UP000054321">
    <property type="component" value="Unassembled WGS sequence"/>
</dbReference>
<sequence length="332" mass="37058">MPTYLVHGFRWQRANIRIHIILQDLEDAAAEWVVAPATSLTLLNSFYRMYDFLPPSHPPKPTYPAPVPIPANFPPPPPIPDDDINARDDFAQPRKTLSKKNTRSMVSLRSLARRQKPQNEPVPPLPNHASELPRPPTAPRPATARQAPPTRHSNSIRVKKRPAFNDWSAIKLLEQYDPADMHSVSQPFAYVADHVVEVTLGASLAEEISKYETKMRSEEMPDSPVSADPQDMVMPNGNGHTSDSRINGTGSGRKAAQANWFEKLRDGLQKGCDIGWFVVVCGDEERVPPSPEMIRGRFGRPSMTSDGSSVKTQRNGGFRGLFRRKVVSETDE</sequence>
<feature type="region of interest" description="Disordered" evidence="1">
    <location>
        <begin position="61"/>
        <end position="160"/>
    </location>
</feature>
<name>A0A0C3DAX7_OIDMZ</name>
<dbReference type="EMBL" id="KN832870">
    <property type="protein sequence ID" value="KIN08499.1"/>
    <property type="molecule type" value="Genomic_DNA"/>
</dbReference>
<accession>A0A0C3DAX7</accession>
<reference evidence="3" key="2">
    <citation type="submission" date="2015-01" db="EMBL/GenBank/DDBJ databases">
        <title>Evolutionary Origins and Diversification of the Mycorrhizal Mutualists.</title>
        <authorList>
            <consortium name="DOE Joint Genome Institute"/>
            <consortium name="Mycorrhizal Genomics Consortium"/>
            <person name="Kohler A."/>
            <person name="Kuo A."/>
            <person name="Nagy L.G."/>
            <person name="Floudas D."/>
            <person name="Copeland A."/>
            <person name="Barry K.W."/>
            <person name="Cichocki N."/>
            <person name="Veneault-Fourrey C."/>
            <person name="LaButti K."/>
            <person name="Lindquist E.A."/>
            <person name="Lipzen A."/>
            <person name="Lundell T."/>
            <person name="Morin E."/>
            <person name="Murat C."/>
            <person name="Riley R."/>
            <person name="Ohm R."/>
            <person name="Sun H."/>
            <person name="Tunlid A."/>
            <person name="Henrissat B."/>
            <person name="Grigoriev I.V."/>
            <person name="Hibbett D.S."/>
            <person name="Martin F."/>
        </authorList>
    </citation>
    <scope>NUCLEOTIDE SEQUENCE [LARGE SCALE GENOMIC DNA]</scope>
    <source>
        <strain evidence="3">Zn</strain>
    </source>
</reference>
<dbReference type="HOGENOM" id="CLU_052060_0_1_1"/>
<protein>
    <submittedName>
        <fullName evidence="2">Uncharacterized protein</fullName>
    </submittedName>
</protein>
<dbReference type="OrthoDB" id="371463at2759"/>
<feature type="region of interest" description="Disordered" evidence="1">
    <location>
        <begin position="291"/>
        <end position="332"/>
    </location>
</feature>
<organism evidence="2 3">
    <name type="scientific">Oidiodendron maius (strain Zn)</name>
    <dbReference type="NCBI Taxonomy" id="913774"/>
    <lineage>
        <taxon>Eukaryota</taxon>
        <taxon>Fungi</taxon>
        <taxon>Dikarya</taxon>
        <taxon>Ascomycota</taxon>
        <taxon>Pezizomycotina</taxon>
        <taxon>Leotiomycetes</taxon>
        <taxon>Leotiomycetes incertae sedis</taxon>
        <taxon>Myxotrichaceae</taxon>
        <taxon>Oidiodendron</taxon>
    </lineage>
</organism>
<feature type="compositionally biased region" description="Pro residues" evidence="1">
    <location>
        <begin position="61"/>
        <end position="79"/>
    </location>
</feature>
<evidence type="ECO:0000256" key="1">
    <source>
        <dbReference type="SAM" id="MobiDB-lite"/>
    </source>
</evidence>
<proteinExistence type="predicted"/>
<feature type="compositionally biased region" description="Polar residues" evidence="1">
    <location>
        <begin position="302"/>
        <end position="315"/>
    </location>
</feature>
<gene>
    <name evidence="2" type="ORF">OIDMADRAFT_140878</name>
</gene>
<feature type="compositionally biased region" description="Low complexity" evidence="1">
    <location>
        <begin position="140"/>
        <end position="151"/>
    </location>
</feature>